<protein>
    <submittedName>
        <fullName evidence="1">Uncharacterized protein</fullName>
    </submittedName>
</protein>
<reference evidence="1" key="3">
    <citation type="submission" date="2025-09" db="UniProtKB">
        <authorList>
            <consortium name="Ensembl"/>
        </authorList>
    </citation>
    <scope>IDENTIFICATION</scope>
</reference>
<dbReference type="AlphaFoldDB" id="A0A8C8XFP7"/>
<name>A0A8C8XFP7_PANLE</name>
<dbReference type="Proteomes" id="UP000694399">
    <property type="component" value="Chromosome B2"/>
</dbReference>
<evidence type="ECO:0000313" key="1">
    <source>
        <dbReference type="Ensembl" id="ENSPLOP00000017209.1"/>
    </source>
</evidence>
<accession>A0A8C8XFP7</accession>
<dbReference type="OMA" id="CPTIPIN"/>
<dbReference type="Ensembl" id="ENSPLOT00000019063.1">
    <property type="protein sequence ID" value="ENSPLOP00000017209.1"/>
    <property type="gene ID" value="ENSPLOG00000012592.1"/>
</dbReference>
<organism evidence="1 2">
    <name type="scientific">Panthera leo</name>
    <name type="common">Lion</name>
    <dbReference type="NCBI Taxonomy" id="9689"/>
    <lineage>
        <taxon>Eukaryota</taxon>
        <taxon>Metazoa</taxon>
        <taxon>Chordata</taxon>
        <taxon>Craniata</taxon>
        <taxon>Vertebrata</taxon>
        <taxon>Euteleostomi</taxon>
        <taxon>Mammalia</taxon>
        <taxon>Eutheria</taxon>
        <taxon>Laurasiatheria</taxon>
        <taxon>Carnivora</taxon>
        <taxon>Feliformia</taxon>
        <taxon>Felidae</taxon>
        <taxon>Pantherinae</taxon>
        <taxon>Panthera</taxon>
    </lineage>
</organism>
<keyword evidence="2" id="KW-1185">Reference proteome</keyword>
<reference evidence="1" key="1">
    <citation type="journal article" date="2019" name="bioRxiv">
        <title>Long live the king: chromosome-level assembly of the lion (Panthera leo) using linked-read, Hi-C, and long read data.</title>
        <authorList>
            <person name="Armstrong E.E."/>
            <person name="Taylor R.W."/>
            <person name="Miller D.E."/>
            <person name="Kaelin C."/>
            <person name="Barsh G."/>
            <person name="Hadly E.A."/>
            <person name="Petrov D."/>
        </authorList>
    </citation>
    <scope>NUCLEOTIDE SEQUENCE [LARGE SCALE GENOMIC DNA]</scope>
</reference>
<proteinExistence type="predicted"/>
<dbReference type="GeneTree" id="ENSGT01150000287035"/>
<sequence>MQGRDPGCFDNVRAKSRNVTDRVTFVTKSTNRNIIIFLRKIQTTIIGHKGCDFLAILNQLDPVTLPDGRIWLFGFSPYFFQHNFLCVGSTSKSIGLQGCAQMGFPEATALPGSMETEILAHLAGSRGLSQREKQHRKEPPISLNVLKTGLLF</sequence>
<reference evidence="1" key="2">
    <citation type="submission" date="2025-08" db="UniProtKB">
        <authorList>
            <consortium name="Ensembl"/>
        </authorList>
    </citation>
    <scope>IDENTIFICATION</scope>
</reference>
<evidence type="ECO:0000313" key="2">
    <source>
        <dbReference type="Proteomes" id="UP000694399"/>
    </source>
</evidence>